<accession>A0ABN2PBX5</accession>
<evidence type="ECO:0000256" key="2">
    <source>
        <dbReference type="ARBA" id="ARBA00007171"/>
    </source>
</evidence>
<dbReference type="Gene3D" id="3.30.450.330">
    <property type="match status" value="1"/>
</dbReference>
<protein>
    <submittedName>
        <fullName evidence="8">Penicillin-binding protein 2</fullName>
    </submittedName>
</protein>
<evidence type="ECO:0000256" key="4">
    <source>
        <dbReference type="SAM" id="MobiDB-lite"/>
    </source>
</evidence>
<feature type="region of interest" description="Disordered" evidence="4">
    <location>
        <begin position="290"/>
        <end position="315"/>
    </location>
</feature>
<dbReference type="Gene3D" id="3.90.1310.10">
    <property type="entry name" value="Penicillin-binding protein 2a (Domain 2)"/>
    <property type="match status" value="1"/>
</dbReference>
<proteinExistence type="inferred from homology"/>
<feature type="transmembrane region" description="Helical" evidence="5">
    <location>
        <begin position="21"/>
        <end position="41"/>
    </location>
</feature>
<dbReference type="SUPFAM" id="SSF56519">
    <property type="entry name" value="Penicillin binding protein dimerisation domain"/>
    <property type="match status" value="1"/>
</dbReference>
<dbReference type="PANTHER" id="PTHR30627:SF1">
    <property type="entry name" value="PEPTIDOGLYCAN D,D-TRANSPEPTIDASE FTSI"/>
    <property type="match status" value="1"/>
</dbReference>
<keyword evidence="5" id="KW-1133">Transmembrane helix</keyword>
<dbReference type="InterPro" id="IPR001460">
    <property type="entry name" value="PCN-bd_Tpept"/>
</dbReference>
<dbReference type="PANTHER" id="PTHR30627">
    <property type="entry name" value="PEPTIDOGLYCAN D,D-TRANSPEPTIDASE"/>
    <property type="match status" value="1"/>
</dbReference>
<evidence type="ECO:0000259" key="6">
    <source>
        <dbReference type="Pfam" id="PF00905"/>
    </source>
</evidence>
<dbReference type="SUPFAM" id="SSF56601">
    <property type="entry name" value="beta-lactamase/transpeptidase-like"/>
    <property type="match status" value="1"/>
</dbReference>
<dbReference type="Gene3D" id="3.40.710.10">
    <property type="entry name" value="DD-peptidase/beta-lactamase superfamily"/>
    <property type="match status" value="1"/>
</dbReference>
<dbReference type="InterPro" id="IPR012338">
    <property type="entry name" value="Beta-lactam/transpept-like"/>
</dbReference>
<evidence type="ECO:0000256" key="3">
    <source>
        <dbReference type="ARBA" id="ARBA00023136"/>
    </source>
</evidence>
<dbReference type="RefSeq" id="WP_246167694.1">
    <property type="nucleotide sequence ID" value="NZ_BAAALV010000003.1"/>
</dbReference>
<reference evidence="8 9" key="1">
    <citation type="journal article" date="2019" name="Int. J. Syst. Evol. Microbiol.">
        <title>The Global Catalogue of Microorganisms (GCM) 10K type strain sequencing project: providing services to taxonomists for standard genome sequencing and annotation.</title>
        <authorList>
            <consortium name="The Broad Institute Genomics Platform"/>
            <consortium name="The Broad Institute Genome Sequencing Center for Infectious Disease"/>
            <person name="Wu L."/>
            <person name="Ma J."/>
        </authorList>
    </citation>
    <scope>NUCLEOTIDE SEQUENCE [LARGE SCALE GENOMIC DNA]</scope>
    <source>
        <strain evidence="8 9">JCM 13316</strain>
    </source>
</reference>
<dbReference type="InterPro" id="IPR005311">
    <property type="entry name" value="PBP_dimer"/>
</dbReference>
<evidence type="ECO:0000256" key="5">
    <source>
        <dbReference type="SAM" id="Phobius"/>
    </source>
</evidence>
<dbReference type="Pfam" id="PF03717">
    <property type="entry name" value="PBP_dimer"/>
    <property type="match status" value="1"/>
</dbReference>
<keyword evidence="9" id="KW-1185">Reference proteome</keyword>
<evidence type="ECO:0000256" key="1">
    <source>
        <dbReference type="ARBA" id="ARBA00004370"/>
    </source>
</evidence>
<dbReference type="InterPro" id="IPR050515">
    <property type="entry name" value="Beta-lactam/transpept"/>
</dbReference>
<gene>
    <name evidence="8" type="ORF">GCM10009688_21040</name>
</gene>
<evidence type="ECO:0000259" key="7">
    <source>
        <dbReference type="Pfam" id="PF03717"/>
    </source>
</evidence>
<keyword evidence="3 5" id="KW-0472">Membrane</keyword>
<feature type="domain" description="Penicillin-binding protein transpeptidase" evidence="6">
    <location>
        <begin position="272"/>
        <end position="562"/>
    </location>
</feature>
<dbReference type="Proteomes" id="UP001500784">
    <property type="component" value="Unassembled WGS sequence"/>
</dbReference>
<dbReference type="EMBL" id="BAAALV010000003">
    <property type="protein sequence ID" value="GAA1915877.1"/>
    <property type="molecule type" value="Genomic_DNA"/>
</dbReference>
<evidence type="ECO:0000313" key="9">
    <source>
        <dbReference type="Proteomes" id="UP001500784"/>
    </source>
</evidence>
<dbReference type="InterPro" id="IPR036138">
    <property type="entry name" value="PBP_dimer_sf"/>
</dbReference>
<organism evidence="8 9">
    <name type="scientific">Arthrobacter gandavensis</name>
    <dbReference type="NCBI Taxonomy" id="169960"/>
    <lineage>
        <taxon>Bacteria</taxon>
        <taxon>Bacillati</taxon>
        <taxon>Actinomycetota</taxon>
        <taxon>Actinomycetes</taxon>
        <taxon>Micrococcales</taxon>
        <taxon>Micrococcaceae</taxon>
        <taxon>Arthrobacter</taxon>
    </lineage>
</organism>
<dbReference type="Pfam" id="PF00905">
    <property type="entry name" value="Transpeptidase"/>
    <property type="match status" value="1"/>
</dbReference>
<comment type="subcellular location">
    <subcellularLocation>
        <location evidence="1">Membrane</location>
    </subcellularLocation>
</comment>
<sequence length="597" mass="64319">MAKAGQAPAQENHRVTLVTGRLRAGLLIVLVLLTLLGVRLFQVQAVDPEGMADAAVANRLVTVNVPALRGGILDNEGNYLARSVERFDIVVDQRLSAAYDEEEYQRRNAEGDLETVTFDAALQELSAVLGQDTQTLRRSVLGEKGFNFVAKTVTPEIRDKVLAVKFPGVYADRTTLRTYPSGPVAGSIVGFLGTEGAQEGLELTQDSILAGEAGSKTYEIGGDGIRIPYATNEDVPVQDGDSIRLTIDQDLQWFAQQTIADQVKEYNADWGNVVVVEVETGNVLAMAESTTVDPNNPGATEADSRKARSVTDSFEPGSTTKVITMAAAIEEGIITPTSQFQIENTYSIDGQTFKDAFDHGTVRMTASGVLAKSMNTGTVMVGQQLSPQQRYDWLRKFGIGTELGTGLNGETSGLLAPPESWDTRQQYTVLFGQGLTQTALHTAMVYQTIANDGVRLPPRLVDARIDADGTEHATEQKPGTRVVSEKTALEVQHMLETTTVEGSGASGALEKYRVGSKTGTAEAPSPNGGYDGYTVSYAGIAPMDDPKYVAVVTLQRPKGDLYYIEPGKTFQKVMEQVLTTNNVAPSEGEPVTYPIEY</sequence>
<evidence type="ECO:0000313" key="8">
    <source>
        <dbReference type="EMBL" id="GAA1915877.1"/>
    </source>
</evidence>
<name>A0ABN2PBX5_9MICC</name>
<comment type="caution">
    <text evidence="8">The sequence shown here is derived from an EMBL/GenBank/DDBJ whole genome shotgun (WGS) entry which is preliminary data.</text>
</comment>
<comment type="similarity">
    <text evidence="2">Belongs to the transpeptidase family.</text>
</comment>
<feature type="domain" description="Penicillin-binding protein dimerisation" evidence="7">
    <location>
        <begin position="65"/>
        <end position="224"/>
    </location>
</feature>
<keyword evidence="5" id="KW-0812">Transmembrane</keyword>